<dbReference type="SUPFAM" id="SSF48464">
    <property type="entry name" value="ENTH/VHS domain"/>
    <property type="match status" value="1"/>
</dbReference>
<reference evidence="4" key="4">
    <citation type="submission" date="2025-05" db="UniProtKB">
        <authorList>
            <consortium name="EnsemblFungi"/>
        </authorList>
    </citation>
    <scope>IDENTIFICATION</scope>
    <source>
        <strain evidence="4">isolate 1-1 / race 1 (BBBD)</strain>
    </source>
</reference>
<reference evidence="3" key="1">
    <citation type="submission" date="2009-11" db="EMBL/GenBank/DDBJ databases">
        <authorList>
            <consortium name="The Broad Institute Genome Sequencing Platform"/>
            <person name="Ward D."/>
            <person name="Feldgarden M."/>
            <person name="Earl A."/>
            <person name="Young S.K."/>
            <person name="Zeng Q."/>
            <person name="Koehrsen M."/>
            <person name="Alvarado L."/>
            <person name="Berlin A."/>
            <person name="Bochicchio J."/>
            <person name="Borenstein D."/>
            <person name="Chapman S.B."/>
            <person name="Chen Z."/>
            <person name="Engels R."/>
            <person name="Freedman E."/>
            <person name="Gellesch M."/>
            <person name="Goldberg J."/>
            <person name="Griggs A."/>
            <person name="Gujja S."/>
            <person name="Heilman E."/>
            <person name="Heiman D."/>
            <person name="Hepburn T."/>
            <person name="Howarth C."/>
            <person name="Jen D."/>
            <person name="Larson L."/>
            <person name="Lewis B."/>
            <person name="Mehta T."/>
            <person name="Park D."/>
            <person name="Pearson M."/>
            <person name="Roberts A."/>
            <person name="Saif S."/>
            <person name="Shea T."/>
            <person name="Shenoy N."/>
            <person name="Sisk P."/>
            <person name="Stolte C."/>
            <person name="Sykes S."/>
            <person name="Thomson T."/>
            <person name="Walk T."/>
            <person name="White J."/>
            <person name="Yandava C."/>
            <person name="Izard J."/>
            <person name="Baranova O.V."/>
            <person name="Blanton J.M."/>
            <person name="Tanner A.C."/>
            <person name="Dewhirst F.E."/>
            <person name="Haas B."/>
            <person name="Nusbaum C."/>
            <person name="Birren B."/>
        </authorList>
    </citation>
    <scope>NUCLEOTIDE SEQUENCE [LARGE SCALE GENOMIC DNA]</scope>
    <source>
        <strain evidence="3">1-1 BBBD Race 1</strain>
    </source>
</reference>
<accession>A0A0C4ETJ3</accession>
<dbReference type="Pfam" id="PF00790">
    <property type="entry name" value="VHS"/>
    <property type="match status" value="1"/>
</dbReference>
<dbReference type="PANTHER" id="PTHR47789">
    <property type="entry name" value="LAS SEVENTEEN-BINDING PROTEIN 5"/>
    <property type="match status" value="1"/>
</dbReference>
<reference evidence="3" key="2">
    <citation type="submission" date="2016-05" db="EMBL/GenBank/DDBJ databases">
        <title>Comparative analysis highlights variable genome content of wheat rusts and divergence of the mating loci.</title>
        <authorList>
            <person name="Cuomo C.A."/>
            <person name="Bakkeren G."/>
            <person name="Szabo L."/>
            <person name="Khalil H."/>
            <person name="Joly D."/>
            <person name="Goldberg J."/>
            <person name="Young S."/>
            <person name="Zeng Q."/>
            <person name="Fellers J."/>
        </authorList>
    </citation>
    <scope>NUCLEOTIDE SEQUENCE [LARGE SCALE GENOMIC DNA]</scope>
    <source>
        <strain evidence="3">1-1 BBBD Race 1</strain>
    </source>
</reference>
<gene>
    <name evidence="3" type="ORF">PTTG_04122</name>
</gene>
<name>A0A0C4ETJ3_PUCT1</name>
<dbReference type="PANTHER" id="PTHR47789:SF1">
    <property type="entry name" value="LAS SEVENTEEN-BINDING PROTEIN 5"/>
    <property type="match status" value="1"/>
</dbReference>
<dbReference type="EnsemblFungi" id="PTTG_04122-t43_1">
    <property type="protein sequence ID" value="PTTG_04122-t43_1-p1"/>
    <property type="gene ID" value="PTTG_04122"/>
</dbReference>
<feature type="compositionally biased region" description="Low complexity" evidence="1">
    <location>
        <begin position="164"/>
        <end position="175"/>
    </location>
</feature>
<protein>
    <submittedName>
        <fullName evidence="4">VHS domain-containing protein</fullName>
    </submittedName>
</protein>
<dbReference type="InterPro" id="IPR045007">
    <property type="entry name" value="LSB5"/>
</dbReference>
<evidence type="ECO:0000259" key="2">
    <source>
        <dbReference type="PROSITE" id="PS50179"/>
    </source>
</evidence>
<dbReference type="GO" id="GO:0007015">
    <property type="term" value="P:actin filament organization"/>
    <property type="evidence" value="ECO:0007669"/>
    <property type="project" value="InterPro"/>
</dbReference>
<organism evidence="3">
    <name type="scientific">Puccinia triticina (isolate 1-1 / race 1 (BBBD))</name>
    <name type="common">Brown leaf rust fungus</name>
    <dbReference type="NCBI Taxonomy" id="630390"/>
    <lineage>
        <taxon>Eukaryota</taxon>
        <taxon>Fungi</taxon>
        <taxon>Dikarya</taxon>
        <taxon>Basidiomycota</taxon>
        <taxon>Pucciniomycotina</taxon>
        <taxon>Pucciniomycetes</taxon>
        <taxon>Pucciniales</taxon>
        <taxon>Pucciniaceae</taxon>
        <taxon>Puccinia</taxon>
    </lineage>
</organism>
<dbReference type="OMA" id="YGSVHRQ"/>
<dbReference type="SUPFAM" id="SSF89009">
    <property type="entry name" value="GAT-like domain"/>
    <property type="match status" value="1"/>
</dbReference>
<dbReference type="AlphaFoldDB" id="A0A0C4ETJ3"/>
<dbReference type="SMART" id="SM00288">
    <property type="entry name" value="VHS"/>
    <property type="match status" value="1"/>
</dbReference>
<dbReference type="PROSITE" id="PS50179">
    <property type="entry name" value="VHS"/>
    <property type="match status" value="1"/>
</dbReference>
<dbReference type="GO" id="GO:0006897">
    <property type="term" value="P:endocytosis"/>
    <property type="evidence" value="ECO:0007669"/>
    <property type="project" value="InterPro"/>
</dbReference>
<dbReference type="EMBL" id="ADAS02000125">
    <property type="protein sequence ID" value="OAV89524.1"/>
    <property type="molecule type" value="Genomic_DNA"/>
</dbReference>
<feature type="compositionally biased region" description="Polar residues" evidence="1">
    <location>
        <begin position="500"/>
        <end position="517"/>
    </location>
</feature>
<feature type="compositionally biased region" description="Low complexity" evidence="1">
    <location>
        <begin position="439"/>
        <end position="455"/>
    </location>
</feature>
<evidence type="ECO:0000313" key="3">
    <source>
        <dbReference type="EMBL" id="OAV89524.1"/>
    </source>
</evidence>
<dbReference type="CDD" id="cd16980">
    <property type="entry name" value="VHS_Lsb5"/>
    <property type="match status" value="1"/>
</dbReference>
<dbReference type="Gene3D" id="1.25.40.90">
    <property type="match status" value="1"/>
</dbReference>
<feature type="region of interest" description="Disordered" evidence="1">
    <location>
        <begin position="163"/>
        <end position="218"/>
    </location>
</feature>
<evidence type="ECO:0000313" key="4">
    <source>
        <dbReference type="EnsemblFungi" id="PTTG_04122-t43_1-p1"/>
    </source>
</evidence>
<evidence type="ECO:0000313" key="5">
    <source>
        <dbReference type="Proteomes" id="UP000005240"/>
    </source>
</evidence>
<feature type="domain" description="VHS" evidence="2">
    <location>
        <begin position="45"/>
        <end position="143"/>
    </location>
</feature>
<feature type="compositionally biased region" description="Low complexity" evidence="1">
    <location>
        <begin position="187"/>
        <end position="198"/>
    </location>
</feature>
<sequence>MPSIFSDPTKAKDLFTKPQTAVTDWIDRICDPNRASAQNDLNGFIIELVECINLQPTGPEEASRAIRKQLKHGRPAQQAKALTILDALVLNGGDRFRTTFADARLVECFKSLISDPRTDSILRRRLLMMMEDWERAYSSDPKMIVPASLFKSCGGRAKLEKIKSLPSSTKPKTSTQRSIVTGIDMPLSSELPSPSASKAELKMQKKQEKKRKEKLKSSPIDQRYRTDLVLPASDSSLMAFDLNKESSRILQAVASASQAANNLVNRLQLTGFEQVAHDSVIGALVEKVKVSQKALIRYIQLVSEHDSEGEYLGTLLNTNAQVVAALELYDSLAQSKSEGTQVDELADRLTKAKIATPQPGSQSEPNLFDDQNYAVDSPEEPPTSPANDLLGLDFSHTASSAGQDNLPAPLIPDSVGGAHEAQPNYDPGTLSDYSDFDDSGSSSDRTTDETAASTASPPPTTNNPFHHYLAPKPADSKPTLSSHLDHKEPLDPFADPFADSSASVTTPHNTLITSRIV</sequence>
<dbReference type="OrthoDB" id="10068368at2759"/>
<dbReference type="STRING" id="630390.A0A0C4ETJ3"/>
<keyword evidence="5" id="KW-1185">Reference proteome</keyword>
<dbReference type="GO" id="GO:0030479">
    <property type="term" value="C:actin cortical patch"/>
    <property type="evidence" value="ECO:0007669"/>
    <property type="project" value="TreeGrafter"/>
</dbReference>
<dbReference type="Proteomes" id="UP000005240">
    <property type="component" value="Unassembled WGS sequence"/>
</dbReference>
<dbReference type="GO" id="GO:0051666">
    <property type="term" value="P:actin cortical patch localization"/>
    <property type="evidence" value="ECO:0007669"/>
    <property type="project" value="TreeGrafter"/>
</dbReference>
<reference evidence="4 5" key="3">
    <citation type="journal article" date="2017" name="G3 (Bethesda)">
        <title>Comparative analysis highlights variable genome content of wheat rusts and divergence of the mating loci.</title>
        <authorList>
            <person name="Cuomo C.A."/>
            <person name="Bakkeren G."/>
            <person name="Khalil H.B."/>
            <person name="Panwar V."/>
            <person name="Joly D."/>
            <person name="Linning R."/>
            <person name="Sakthikumar S."/>
            <person name="Song X."/>
            <person name="Adiconis X."/>
            <person name="Fan L."/>
            <person name="Goldberg J.M."/>
            <person name="Levin J.Z."/>
            <person name="Young S."/>
            <person name="Zeng Q."/>
            <person name="Anikster Y."/>
            <person name="Bruce M."/>
            <person name="Wang M."/>
            <person name="Yin C."/>
            <person name="McCallum B."/>
            <person name="Szabo L.J."/>
            <person name="Hulbert S."/>
            <person name="Chen X."/>
            <person name="Fellers J.P."/>
        </authorList>
    </citation>
    <scope>NUCLEOTIDE SEQUENCE</scope>
    <source>
        <strain evidence="5">Isolate 1-1 / race 1 (BBBD)</strain>
        <strain evidence="4">isolate 1-1 / race 1 (BBBD)</strain>
    </source>
</reference>
<evidence type="ECO:0000256" key="1">
    <source>
        <dbReference type="SAM" id="MobiDB-lite"/>
    </source>
</evidence>
<dbReference type="InterPro" id="IPR002014">
    <property type="entry name" value="VHS_dom"/>
</dbReference>
<dbReference type="GO" id="GO:0035091">
    <property type="term" value="F:phosphatidylinositol binding"/>
    <property type="evidence" value="ECO:0007669"/>
    <property type="project" value="InterPro"/>
</dbReference>
<dbReference type="InterPro" id="IPR008942">
    <property type="entry name" value="ENTH_VHS"/>
</dbReference>
<dbReference type="GO" id="GO:0007034">
    <property type="term" value="P:vacuolar transport"/>
    <property type="evidence" value="ECO:0007669"/>
    <property type="project" value="UniProtKB-ARBA"/>
</dbReference>
<dbReference type="VEuPathDB" id="FungiDB:PTTG_04122"/>
<proteinExistence type="predicted"/>
<feature type="region of interest" description="Disordered" evidence="1">
    <location>
        <begin position="355"/>
        <end position="517"/>
    </location>
</feature>
<dbReference type="GO" id="GO:0043130">
    <property type="term" value="F:ubiquitin binding"/>
    <property type="evidence" value="ECO:0007669"/>
    <property type="project" value="InterPro"/>
</dbReference>